<dbReference type="AlphaFoldDB" id="A0A517Z6T5"/>
<evidence type="ECO:0000313" key="2">
    <source>
        <dbReference type="EMBL" id="QDU38131.1"/>
    </source>
</evidence>
<name>A0A517Z6T5_9PLAN</name>
<evidence type="ECO:0000313" key="3">
    <source>
        <dbReference type="Proteomes" id="UP000320496"/>
    </source>
</evidence>
<gene>
    <name evidence="2" type="ORF">Mal4_24530</name>
</gene>
<feature type="compositionally biased region" description="Polar residues" evidence="1">
    <location>
        <begin position="184"/>
        <end position="203"/>
    </location>
</feature>
<dbReference type="KEGG" id="mri:Mal4_24530"/>
<dbReference type="Proteomes" id="UP000320496">
    <property type="component" value="Chromosome"/>
</dbReference>
<feature type="region of interest" description="Disordered" evidence="1">
    <location>
        <begin position="136"/>
        <end position="241"/>
    </location>
</feature>
<proteinExistence type="predicted"/>
<keyword evidence="3" id="KW-1185">Reference proteome</keyword>
<protein>
    <submittedName>
        <fullName evidence="2">Uncharacterized protein</fullName>
    </submittedName>
</protein>
<dbReference type="PROSITE" id="PS51257">
    <property type="entry name" value="PROKAR_LIPOPROTEIN"/>
    <property type="match status" value="1"/>
</dbReference>
<feature type="region of interest" description="Disordered" evidence="1">
    <location>
        <begin position="60"/>
        <end position="80"/>
    </location>
</feature>
<feature type="compositionally biased region" description="Basic residues" evidence="1">
    <location>
        <begin position="64"/>
        <end position="78"/>
    </location>
</feature>
<reference evidence="2 3" key="1">
    <citation type="submission" date="2019-02" db="EMBL/GenBank/DDBJ databases">
        <title>Deep-cultivation of Planctomycetes and their phenomic and genomic characterization uncovers novel biology.</title>
        <authorList>
            <person name="Wiegand S."/>
            <person name="Jogler M."/>
            <person name="Boedeker C."/>
            <person name="Pinto D."/>
            <person name="Vollmers J."/>
            <person name="Rivas-Marin E."/>
            <person name="Kohn T."/>
            <person name="Peeters S.H."/>
            <person name="Heuer A."/>
            <person name="Rast P."/>
            <person name="Oberbeckmann S."/>
            <person name="Bunk B."/>
            <person name="Jeske O."/>
            <person name="Meyerdierks A."/>
            <person name="Storesund J.E."/>
            <person name="Kallscheuer N."/>
            <person name="Luecker S."/>
            <person name="Lage O.M."/>
            <person name="Pohl T."/>
            <person name="Merkel B.J."/>
            <person name="Hornburger P."/>
            <person name="Mueller R.-W."/>
            <person name="Bruemmer F."/>
            <person name="Labrenz M."/>
            <person name="Spormann A.M."/>
            <person name="Op den Camp H."/>
            <person name="Overmann J."/>
            <person name="Amann R."/>
            <person name="Jetten M.S.M."/>
            <person name="Mascher T."/>
            <person name="Medema M.H."/>
            <person name="Devos D.P."/>
            <person name="Kaster A.-K."/>
            <person name="Ovreas L."/>
            <person name="Rohde M."/>
            <person name="Galperin M.Y."/>
            <person name="Jogler C."/>
        </authorList>
    </citation>
    <scope>NUCLEOTIDE SEQUENCE [LARGE SCALE GENOMIC DNA]</scope>
    <source>
        <strain evidence="2 3">Mal4</strain>
    </source>
</reference>
<organism evidence="2 3">
    <name type="scientific">Maioricimonas rarisocia</name>
    <dbReference type="NCBI Taxonomy" id="2528026"/>
    <lineage>
        <taxon>Bacteria</taxon>
        <taxon>Pseudomonadati</taxon>
        <taxon>Planctomycetota</taxon>
        <taxon>Planctomycetia</taxon>
        <taxon>Planctomycetales</taxon>
        <taxon>Planctomycetaceae</taxon>
        <taxon>Maioricimonas</taxon>
    </lineage>
</organism>
<evidence type="ECO:0000256" key="1">
    <source>
        <dbReference type="SAM" id="MobiDB-lite"/>
    </source>
</evidence>
<sequence>MDVLRSTIVLLGILAVTGCHHGYHHGDPGWCGPGYGACVPPEEGYYDGWAMPSAPWDMDPRMSRRDRHRPRRAKKHGHYPPYGPEVVHGMPWGPPACDVCDTCGVSGGAGMVMAGGVMAGSPCGCQSDAMPAGVPTGMMSGPVTSGAPCQSCQEQHVHHGMHPTPDSPPPTPAGGPTPNCAHCNETTQWQQFPSAPAASSGNAEQYYVPSTDAQAPGPLPQQKAGEPVQPVMWVPSSFDGR</sequence>
<accession>A0A517Z6T5</accession>
<feature type="compositionally biased region" description="Pro residues" evidence="1">
    <location>
        <begin position="165"/>
        <end position="175"/>
    </location>
</feature>
<dbReference type="RefSeq" id="WP_145369446.1">
    <property type="nucleotide sequence ID" value="NZ_CP036275.1"/>
</dbReference>
<dbReference type="EMBL" id="CP036275">
    <property type="protein sequence ID" value="QDU38131.1"/>
    <property type="molecule type" value="Genomic_DNA"/>
</dbReference>